<protein>
    <submittedName>
        <fullName evidence="9">MFS general substrate transporter</fullName>
    </submittedName>
</protein>
<keyword evidence="4 7" id="KW-1133">Transmembrane helix</keyword>
<dbReference type="AlphaFoldDB" id="A0A9P7VQY9"/>
<feature type="transmembrane region" description="Helical" evidence="7">
    <location>
        <begin position="96"/>
        <end position="117"/>
    </location>
</feature>
<feature type="transmembrane region" description="Helical" evidence="7">
    <location>
        <begin position="458"/>
        <end position="480"/>
    </location>
</feature>
<dbReference type="CDD" id="cd17316">
    <property type="entry name" value="MFS_SV2_like"/>
    <property type="match status" value="1"/>
</dbReference>
<dbReference type="PROSITE" id="PS50850">
    <property type="entry name" value="MFS"/>
    <property type="match status" value="1"/>
</dbReference>
<dbReference type="Pfam" id="PF00083">
    <property type="entry name" value="Sugar_tr"/>
    <property type="match status" value="1"/>
</dbReference>
<feature type="compositionally biased region" description="Polar residues" evidence="6">
    <location>
        <begin position="326"/>
        <end position="341"/>
    </location>
</feature>
<dbReference type="GO" id="GO:0016020">
    <property type="term" value="C:membrane"/>
    <property type="evidence" value="ECO:0007669"/>
    <property type="project" value="UniProtKB-SubCell"/>
</dbReference>
<dbReference type="InterPro" id="IPR020846">
    <property type="entry name" value="MFS_dom"/>
</dbReference>
<sequence length="612" mass="67063">MGSVTPRVSLLWSDEMDSYFVDDDDVEQQQLIDDGDDLDDERTPLDKTIDRIGMGSYQWTLLSLCGFGWMADNMWIQAVAIILPRVQVHYAVPGRYIGAVSSSLFCGMMFGAVGWGTCSDLMGRSTAFNATLFFTSLFGLLASLSWSYTSLCVSLFLLGTAVGGSMPTDGTLLLEHMPKGKQYLVTALSVFFSFGAVLSAIVALLIVPHHSCPPAPAGCNVDVENQGWKYLLIALGLITLSMFFARMVFFRLHESPRFLVHAGRHQEAVESLQMIARFNGAPLSLDLDDVEDVRPNVDQAPAVVPDTRPTGDDGTNSPRFADYHSTAESPAQQLESHSFATPTIPHQEPASPKEDVEPVVRPHRVSSRSRSLPRRGAPSVCEKQLYNVLPSWLRRPLWAWWDRILMVLTPEWLRTTLLVWGAWCAMSLAYTMFNVFLPKLLEIGKDSSGETKKSLEDSLWDVVIFTIGGCPGAIIGAYMIESSLGRRWSLAGSTFVTAIFCVVFVMVESQWAVRASTVGISLSATTMWAVLYGWTPEIFGTKVRGTACGIASALSRIGGMVAPLVGGMLLMIDRTVPVYTSVAVFVIAGVCVLFLKGREGHSMAKSERGVIH</sequence>
<dbReference type="RefSeq" id="XP_043037886.1">
    <property type="nucleotide sequence ID" value="XM_043179330.1"/>
</dbReference>
<keyword evidence="2" id="KW-0813">Transport</keyword>
<feature type="compositionally biased region" description="Basic and acidic residues" evidence="6">
    <location>
        <begin position="351"/>
        <end position="360"/>
    </location>
</feature>
<dbReference type="InterPro" id="IPR036259">
    <property type="entry name" value="MFS_trans_sf"/>
</dbReference>
<dbReference type="GO" id="GO:0022857">
    <property type="term" value="F:transmembrane transporter activity"/>
    <property type="evidence" value="ECO:0007669"/>
    <property type="project" value="InterPro"/>
</dbReference>
<feature type="transmembrane region" description="Helical" evidence="7">
    <location>
        <begin position="61"/>
        <end position="84"/>
    </location>
</feature>
<evidence type="ECO:0000256" key="6">
    <source>
        <dbReference type="SAM" id="MobiDB-lite"/>
    </source>
</evidence>
<feature type="transmembrane region" description="Helical" evidence="7">
    <location>
        <begin position="578"/>
        <end position="595"/>
    </location>
</feature>
<evidence type="ECO:0000256" key="5">
    <source>
        <dbReference type="ARBA" id="ARBA00023136"/>
    </source>
</evidence>
<accession>A0A9P7VQY9</accession>
<evidence type="ECO:0000259" key="8">
    <source>
        <dbReference type="PROSITE" id="PS50850"/>
    </source>
</evidence>
<dbReference type="PANTHER" id="PTHR23511">
    <property type="entry name" value="SYNAPTIC VESICLE GLYCOPROTEIN 2"/>
    <property type="match status" value="1"/>
</dbReference>
<dbReference type="Proteomes" id="UP000812287">
    <property type="component" value="Unassembled WGS sequence"/>
</dbReference>
<feature type="compositionally biased region" description="Basic residues" evidence="6">
    <location>
        <begin position="361"/>
        <end position="373"/>
    </location>
</feature>
<dbReference type="SUPFAM" id="SSF103473">
    <property type="entry name" value="MFS general substrate transporter"/>
    <property type="match status" value="1"/>
</dbReference>
<organism evidence="9 10">
    <name type="scientific">Guyanagaster necrorhizus</name>
    <dbReference type="NCBI Taxonomy" id="856835"/>
    <lineage>
        <taxon>Eukaryota</taxon>
        <taxon>Fungi</taxon>
        <taxon>Dikarya</taxon>
        <taxon>Basidiomycota</taxon>
        <taxon>Agaricomycotina</taxon>
        <taxon>Agaricomycetes</taxon>
        <taxon>Agaricomycetidae</taxon>
        <taxon>Agaricales</taxon>
        <taxon>Marasmiineae</taxon>
        <taxon>Physalacriaceae</taxon>
        <taxon>Guyanagaster</taxon>
    </lineage>
</organism>
<dbReference type="InterPro" id="IPR011701">
    <property type="entry name" value="MFS"/>
</dbReference>
<name>A0A9P7VQY9_9AGAR</name>
<keyword evidence="5 7" id="KW-0472">Membrane</keyword>
<comment type="subcellular location">
    <subcellularLocation>
        <location evidence="1">Membrane</location>
        <topology evidence="1">Multi-pass membrane protein</topology>
    </subcellularLocation>
</comment>
<feature type="transmembrane region" description="Helical" evidence="7">
    <location>
        <begin position="227"/>
        <end position="249"/>
    </location>
</feature>
<dbReference type="PANTHER" id="PTHR23511:SF5">
    <property type="entry name" value="MAJOR FACILITATOR-TYPE TRANSPORTER HXNZ-RELATED"/>
    <property type="match status" value="1"/>
</dbReference>
<dbReference type="OrthoDB" id="4139357at2759"/>
<dbReference type="EMBL" id="MU250540">
    <property type="protein sequence ID" value="KAG7444386.1"/>
    <property type="molecule type" value="Genomic_DNA"/>
</dbReference>
<evidence type="ECO:0000256" key="2">
    <source>
        <dbReference type="ARBA" id="ARBA00022448"/>
    </source>
</evidence>
<feature type="region of interest" description="Disordered" evidence="6">
    <location>
        <begin position="298"/>
        <end position="375"/>
    </location>
</feature>
<dbReference type="InterPro" id="IPR005828">
    <property type="entry name" value="MFS_sugar_transport-like"/>
</dbReference>
<proteinExistence type="predicted"/>
<evidence type="ECO:0000313" key="10">
    <source>
        <dbReference type="Proteomes" id="UP000812287"/>
    </source>
</evidence>
<feature type="transmembrane region" description="Helical" evidence="7">
    <location>
        <begin position="417"/>
        <end position="438"/>
    </location>
</feature>
<evidence type="ECO:0000313" key="9">
    <source>
        <dbReference type="EMBL" id="KAG7444386.1"/>
    </source>
</evidence>
<dbReference type="Gene3D" id="1.20.1250.20">
    <property type="entry name" value="MFS general substrate transporter like domains"/>
    <property type="match status" value="1"/>
</dbReference>
<dbReference type="GeneID" id="66101624"/>
<feature type="transmembrane region" description="Helical" evidence="7">
    <location>
        <begin position="513"/>
        <end position="534"/>
    </location>
</feature>
<evidence type="ECO:0000256" key="4">
    <source>
        <dbReference type="ARBA" id="ARBA00022989"/>
    </source>
</evidence>
<feature type="transmembrane region" description="Helical" evidence="7">
    <location>
        <begin position="546"/>
        <end position="572"/>
    </location>
</feature>
<keyword evidence="10" id="KW-1185">Reference proteome</keyword>
<evidence type="ECO:0000256" key="7">
    <source>
        <dbReference type="SAM" id="Phobius"/>
    </source>
</evidence>
<gene>
    <name evidence="9" type="ORF">BT62DRAFT_1077727</name>
</gene>
<comment type="caution">
    <text evidence="9">The sequence shown here is derived from an EMBL/GenBank/DDBJ whole genome shotgun (WGS) entry which is preliminary data.</text>
</comment>
<keyword evidence="3 7" id="KW-0812">Transmembrane</keyword>
<dbReference type="Pfam" id="PF07690">
    <property type="entry name" value="MFS_1"/>
    <property type="match status" value="1"/>
</dbReference>
<feature type="transmembrane region" description="Helical" evidence="7">
    <location>
        <begin position="183"/>
        <end position="207"/>
    </location>
</feature>
<feature type="domain" description="Major facilitator superfamily (MFS) profile" evidence="8">
    <location>
        <begin position="61"/>
        <end position="600"/>
    </location>
</feature>
<reference evidence="9" key="1">
    <citation type="submission" date="2020-11" db="EMBL/GenBank/DDBJ databases">
        <title>Adaptations for nitrogen fixation in a non-lichenized fungal sporocarp promotes dispersal by wood-feeding termites.</title>
        <authorList>
            <consortium name="DOE Joint Genome Institute"/>
            <person name="Koch R.A."/>
            <person name="Yoon G."/>
            <person name="Arayal U."/>
            <person name="Lail K."/>
            <person name="Amirebrahimi M."/>
            <person name="Labutti K."/>
            <person name="Lipzen A."/>
            <person name="Riley R."/>
            <person name="Barry K."/>
            <person name="Henrissat B."/>
            <person name="Grigoriev I.V."/>
            <person name="Herr J.R."/>
            <person name="Aime M.C."/>
        </authorList>
    </citation>
    <scope>NUCLEOTIDE SEQUENCE</scope>
    <source>
        <strain evidence="9">MCA 3950</strain>
    </source>
</reference>
<feature type="transmembrane region" description="Helical" evidence="7">
    <location>
        <begin position="487"/>
        <end position="507"/>
    </location>
</feature>
<evidence type="ECO:0000256" key="1">
    <source>
        <dbReference type="ARBA" id="ARBA00004141"/>
    </source>
</evidence>
<evidence type="ECO:0000256" key="3">
    <source>
        <dbReference type="ARBA" id="ARBA00022692"/>
    </source>
</evidence>